<name>A0A8T1PF12_CARIL</name>
<proteinExistence type="predicted"/>
<dbReference type="AlphaFoldDB" id="A0A8T1PF12"/>
<accession>A0A8T1PF12</accession>
<dbReference type="Proteomes" id="UP000811609">
    <property type="component" value="Chromosome 9"/>
</dbReference>
<dbReference type="EMBL" id="CM031817">
    <property type="protein sequence ID" value="KAG6642839.1"/>
    <property type="molecule type" value="Genomic_DNA"/>
</dbReference>
<reference evidence="1" key="1">
    <citation type="submission" date="2020-12" db="EMBL/GenBank/DDBJ databases">
        <title>WGS assembly of Carya illinoinensis cv. Pawnee.</title>
        <authorList>
            <person name="Platts A."/>
            <person name="Shu S."/>
            <person name="Wright S."/>
            <person name="Barry K."/>
            <person name="Edger P."/>
            <person name="Pires J.C."/>
            <person name="Schmutz J."/>
        </authorList>
    </citation>
    <scope>NUCLEOTIDE SEQUENCE</scope>
    <source>
        <tissue evidence="1">Leaf</tissue>
    </source>
</reference>
<evidence type="ECO:0000313" key="2">
    <source>
        <dbReference type="Proteomes" id="UP000811609"/>
    </source>
</evidence>
<evidence type="ECO:0000313" key="1">
    <source>
        <dbReference type="EMBL" id="KAG6642839.1"/>
    </source>
</evidence>
<protein>
    <submittedName>
        <fullName evidence="1">Uncharacterized protein</fullName>
    </submittedName>
</protein>
<organism evidence="1 2">
    <name type="scientific">Carya illinoinensis</name>
    <name type="common">Pecan</name>
    <dbReference type="NCBI Taxonomy" id="32201"/>
    <lineage>
        <taxon>Eukaryota</taxon>
        <taxon>Viridiplantae</taxon>
        <taxon>Streptophyta</taxon>
        <taxon>Embryophyta</taxon>
        <taxon>Tracheophyta</taxon>
        <taxon>Spermatophyta</taxon>
        <taxon>Magnoliopsida</taxon>
        <taxon>eudicotyledons</taxon>
        <taxon>Gunneridae</taxon>
        <taxon>Pentapetalae</taxon>
        <taxon>rosids</taxon>
        <taxon>fabids</taxon>
        <taxon>Fagales</taxon>
        <taxon>Juglandaceae</taxon>
        <taxon>Carya</taxon>
    </lineage>
</organism>
<comment type="caution">
    <text evidence="1">The sequence shown here is derived from an EMBL/GenBank/DDBJ whole genome shotgun (WGS) entry which is preliminary data.</text>
</comment>
<keyword evidence="2" id="KW-1185">Reference proteome</keyword>
<sequence>MLSLCVGSVQLGRLKNLQGLSCNMRDFLHGNLSSSS</sequence>
<gene>
    <name evidence="1" type="ORF">CIPAW_09G168600</name>
</gene>